<dbReference type="EMBL" id="VSSQ01000016">
    <property type="protein sequence ID" value="MPL61833.1"/>
    <property type="molecule type" value="Genomic_DNA"/>
</dbReference>
<name>A0A644T4I3_9ZZZZ</name>
<comment type="caution">
    <text evidence="1">The sequence shown here is derived from an EMBL/GenBank/DDBJ whole genome shotgun (WGS) entry which is preliminary data.</text>
</comment>
<organism evidence="1">
    <name type="scientific">bioreactor metagenome</name>
    <dbReference type="NCBI Taxonomy" id="1076179"/>
    <lineage>
        <taxon>unclassified sequences</taxon>
        <taxon>metagenomes</taxon>
        <taxon>ecological metagenomes</taxon>
    </lineage>
</organism>
<gene>
    <name evidence="1" type="ORF">SDC9_07422</name>
</gene>
<accession>A0A644T4I3</accession>
<protein>
    <submittedName>
        <fullName evidence="1">Uncharacterized protein</fullName>
    </submittedName>
</protein>
<dbReference type="AlphaFoldDB" id="A0A644T4I3"/>
<reference evidence="1" key="1">
    <citation type="submission" date="2019-08" db="EMBL/GenBank/DDBJ databases">
        <authorList>
            <person name="Kucharzyk K."/>
            <person name="Murdoch R.W."/>
            <person name="Higgins S."/>
            <person name="Loffler F."/>
        </authorList>
    </citation>
    <scope>NUCLEOTIDE SEQUENCE</scope>
</reference>
<proteinExistence type="predicted"/>
<sequence>MTEDTTIAQKILRHLDGWVLKDSEDDLTINDEELSEEEINRLFDGGNKKVYLSEVMEFYEEAELEAELITGQLPTELNEIGIKLFYNGIYLLTASNLWNKYNVRVNEKNTEGEYIPSYGGLLYSRALKKLKPLTKNTIIGLSGTS</sequence>
<evidence type="ECO:0000313" key="1">
    <source>
        <dbReference type="EMBL" id="MPL61833.1"/>
    </source>
</evidence>